<protein>
    <submittedName>
        <fullName evidence="1">Uncharacterized protein YodC (DUF2158 family)</fullName>
    </submittedName>
</protein>
<dbReference type="RefSeq" id="WP_184875346.1">
    <property type="nucleotide sequence ID" value="NZ_JACHEF010000005.1"/>
</dbReference>
<organism evidence="1 2">
    <name type="scientific">Mesorhizobium sangaii</name>
    <dbReference type="NCBI Taxonomy" id="505389"/>
    <lineage>
        <taxon>Bacteria</taxon>
        <taxon>Pseudomonadati</taxon>
        <taxon>Pseudomonadota</taxon>
        <taxon>Alphaproteobacteria</taxon>
        <taxon>Hyphomicrobiales</taxon>
        <taxon>Phyllobacteriaceae</taxon>
        <taxon>Mesorhizobium</taxon>
    </lineage>
</organism>
<proteinExistence type="predicted"/>
<dbReference type="Proteomes" id="UP000556329">
    <property type="component" value="Unassembled WGS sequence"/>
</dbReference>
<sequence length="67" mass="7480">MVQNEFGVGDVVQLKSGGPHMTISTIDRLSYGGDELHAWCDWFIQDKAPWKRETATFPLTSLKKLGA</sequence>
<dbReference type="Pfam" id="PF09926">
    <property type="entry name" value="DUF2158"/>
    <property type="match status" value="1"/>
</dbReference>
<dbReference type="AlphaFoldDB" id="A0A841PIF3"/>
<name>A0A841PIF3_9HYPH</name>
<comment type="caution">
    <text evidence="1">The sequence shown here is derived from an EMBL/GenBank/DDBJ whole genome shotgun (WGS) entry which is preliminary data.</text>
</comment>
<keyword evidence="2" id="KW-1185">Reference proteome</keyword>
<dbReference type="InterPro" id="IPR019226">
    <property type="entry name" value="DUF2158"/>
</dbReference>
<accession>A0A841PIF3</accession>
<evidence type="ECO:0000313" key="1">
    <source>
        <dbReference type="EMBL" id="MBB6412418.1"/>
    </source>
</evidence>
<reference evidence="1 2" key="1">
    <citation type="submission" date="2020-08" db="EMBL/GenBank/DDBJ databases">
        <title>Genomic Encyclopedia of Type Strains, Phase IV (KMG-IV): sequencing the most valuable type-strain genomes for metagenomic binning, comparative biology and taxonomic classification.</title>
        <authorList>
            <person name="Goeker M."/>
        </authorList>
    </citation>
    <scope>NUCLEOTIDE SEQUENCE [LARGE SCALE GENOMIC DNA]</scope>
    <source>
        <strain evidence="1 2">DSM 100039</strain>
    </source>
</reference>
<dbReference type="EMBL" id="JACHEF010000005">
    <property type="protein sequence ID" value="MBB6412418.1"/>
    <property type="molecule type" value="Genomic_DNA"/>
</dbReference>
<evidence type="ECO:0000313" key="2">
    <source>
        <dbReference type="Proteomes" id="UP000556329"/>
    </source>
</evidence>
<gene>
    <name evidence="1" type="ORF">HNQ71_005108</name>
</gene>